<keyword evidence="9" id="KW-1185">Reference proteome</keyword>
<dbReference type="InterPro" id="IPR002797">
    <property type="entry name" value="Polysacc_synth"/>
</dbReference>
<dbReference type="OrthoDB" id="3246908at2"/>
<gene>
    <name evidence="7" type="ORF">D7U36_08085</name>
    <name evidence="8" type="ORF">PROPAUS_1375</name>
</gene>
<dbReference type="InterPro" id="IPR050833">
    <property type="entry name" value="Poly_Biosynth_Transport"/>
</dbReference>
<keyword evidence="2" id="KW-1003">Cell membrane</keyword>
<feature type="transmembrane region" description="Helical" evidence="6">
    <location>
        <begin position="311"/>
        <end position="334"/>
    </location>
</feature>
<evidence type="ECO:0000256" key="4">
    <source>
        <dbReference type="ARBA" id="ARBA00022989"/>
    </source>
</evidence>
<dbReference type="Proteomes" id="UP000279336">
    <property type="component" value="Unassembled WGS sequence"/>
</dbReference>
<evidence type="ECO:0000256" key="3">
    <source>
        <dbReference type="ARBA" id="ARBA00022692"/>
    </source>
</evidence>
<feature type="transmembrane region" description="Helical" evidence="6">
    <location>
        <begin position="404"/>
        <end position="425"/>
    </location>
</feature>
<feature type="transmembrane region" description="Helical" evidence="6">
    <location>
        <begin position="87"/>
        <end position="111"/>
    </location>
</feature>
<feature type="transmembrane region" description="Helical" evidence="6">
    <location>
        <begin position="47"/>
        <end position="66"/>
    </location>
</feature>
<feature type="transmembrane region" description="Helical" evidence="6">
    <location>
        <begin position="380"/>
        <end position="398"/>
    </location>
</feature>
<evidence type="ECO:0000313" key="7">
    <source>
        <dbReference type="EMBL" id="RLP09084.1"/>
    </source>
</evidence>
<evidence type="ECO:0000256" key="6">
    <source>
        <dbReference type="SAM" id="Phobius"/>
    </source>
</evidence>
<keyword evidence="3 6" id="KW-0812">Transmembrane</keyword>
<accession>A0A383S870</accession>
<reference evidence="7 10" key="3">
    <citation type="submission" date="2018-10" db="EMBL/GenBank/DDBJ databases">
        <title>Propionibacterium australiense Genome Sequencing and Assembly.</title>
        <authorList>
            <person name="Bernier A.-M."/>
            <person name="Bernard K."/>
        </authorList>
    </citation>
    <scope>NUCLEOTIDE SEQUENCE [LARGE SCALE GENOMIC DNA]</scope>
    <source>
        <strain evidence="7 10">NML98A078</strain>
    </source>
</reference>
<feature type="transmembrane region" description="Helical" evidence="6">
    <location>
        <begin position="12"/>
        <end position="35"/>
    </location>
</feature>
<proteinExistence type="predicted"/>
<feature type="transmembrane region" description="Helical" evidence="6">
    <location>
        <begin position="131"/>
        <end position="149"/>
    </location>
</feature>
<evidence type="ECO:0000313" key="8">
    <source>
        <dbReference type="EMBL" id="SYZ33456.1"/>
    </source>
</evidence>
<dbReference type="PANTHER" id="PTHR30250">
    <property type="entry name" value="PST FAMILY PREDICTED COLANIC ACID TRANSPORTER"/>
    <property type="match status" value="1"/>
</dbReference>
<dbReference type="EMBL" id="UNQJ01000008">
    <property type="protein sequence ID" value="SYZ33456.1"/>
    <property type="molecule type" value="Genomic_DNA"/>
</dbReference>
<dbReference type="RefSeq" id="WP_119161802.1">
    <property type="nucleotide sequence ID" value="NZ_LR134442.1"/>
</dbReference>
<reference evidence="8" key="2">
    <citation type="submission" date="2018-08" db="EMBL/GenBank/DDBJ databases">
        <authorList>
            <person name="Ferrada E.E."/>
            <person name="Latorre B.A."/>
        </authorList>
    </citation>
    <scope>NUCLEOTIDE SEQUENCE [LARGE SCALE GENOMIC DNA]</scope>
    <source>
        <strain evidence="8">Propionibacterium_australiense1</strain>
    </source>
</reference>
<feature type="transmembrane region" description="Helical" evidence="6">
    <location>
        <begin position="161"/>
        <end position="179"/>
    </location>
</feature>
<dbReference type="GO" id="GO:0005886">
    <property type="term" value="C:plasma membrane"/>
    <property type="evidence" value="ECO:0007669"/>
    <property type="project" value="UniProtKB-SubCell"/>
</dbReference>
<evidence type="ECO:0000256" key="2">
    <source>
        <dbReference type="ARBA" id="ARBA00022475"/>
    </source>
</evidence>
<evidence type="ECO:0000313" key="10">
    <source>
        <dbReference type="Proteomes" id="UP000279336"/>
    </source>
</evidence>
<feature type="transmembrane region" description="Helical" evidence="6">
    <location>
        <begin position="185"/>
        <end position="204"/>
    </location>
</feature>
<sequence>MSEHKEDRRALARGGLIGFAGAATSAVLGFLLSVLLARLLGSAGSGIVTQAIGVFSLLMAMAKLGFDSAAIYLMPRLRISGPEEIRSCLTYMGTVTLGISLVVVLVLEIVAPRIWGGDDPSVLNAIRAVMWFIPVGSLTVVAAAALRALGNMREYVLVQNITLPVLRPVLVAVAVGLGGSLTIVSVSWALPFVIVLLLSWFLLLRHLPAEAETGPQPRWPAARRRRAIMGFALPRTLSAALEQGLTWLDVLIVGALAGNAAAGIYGGASRYIQAGLIVDTALRLVVSPQFSRLMHTNRMAELRALYSTATIWLVLFATMIHLLMAIFAPCLMLVLGPEFLSGSGVLVILCCGAIVTFCAGNIHSLLIMSGRSGWAAFNKTVVLAANIIGNLVLIPIMGINGAALSWAACMVIDAALATAQVVHFLDVRPSLLDVLRPLAGVGVSVGVPATLVAIALGRDSLLGLGLGVGLSLICFGLMCRLLREPLHLSGLGSMLKSKTGM</sequence>
<dbReference type="EMBL" id="RCIW01000011">
    <property type="protein sequence ID" value="RLP09084.1"/>
    <property type="molecule type" value="Genomic_DNA"/>
</dbReference>
<name>A0A383S870_9ACTN</name>
<feature type="transmembrane region" description="Helical" evidence="6">
    <location>
        <begin position="346"/>
        <end position="368"/>
    </location>
</feature>
<keyword evidence="5 6" id="KW-0472">Membrane</keyword>
<feature type="transmembrane region" description="Helical" evidence="6">
    <location>
        <begin position="462"/>
        <end position="482"/>
    </location>
</feature>
<comment type="subcellular location">
    <subcellularLocation>
        <location evidence="1">Cell membrane</location>
        <topology evidence="1">Multi-pass membrane protein</topology>
    </subcellularLocation>
</comment>
<keyword evidence="4 6" id="KW-1133">Transmembrane helix</keyword>
<organism evidence="8 9">
    <name type="scientific">Propionibacterium australiense</name>
    <dbReference type="NCBI Taxonomy" id="119981"/>
    <lineage>
        <taxon>Bacteria</taxon>
        <taxon>Bacillati</taxon>
        <taxon>Actinomycetota</taxon>
        <taxon>Actinomycetes</taxon>
        <taxon>Propionibacteriales</taxon>
        <taxon>Propionibacteriaceae</taxon>
        <taxon>Propionibacterium</taxon>
    </lineage>
</organism>
<protein>
    <submittedName>
        <fullName evidence="7">Flippase</fullName>
    </submittedName>
    <submittedName>
        <fullName evidence="8">Polysaccharide biosynthesis C-terminal domain</fullName>
    </submittedName>
</protein>
<dbReference type="AlphaFoldDB" id="A0A383S870"/>
<dbReference type="Pfam" id="PF01943">
    <property type="entry name" value="Polysacc_synt"/>
    <property type="match status" value="1"/>
</dbReference>
<feature type="transmembrane region" description="Helical" evidence="6">
    <location>
        <begin position="437"/>
        <end position="456"/>
    </location>
</feature>
<evidence type="ECO:0000256" key="1">
    <source>
        <dbReference type="ARBA" id="ARBA00004651"/>
    </source>
</evidence>
<dbReference type="PANTHER" id="PTHR30250:SF27">
    <property type="entry name" value="POLYSACCHARIDE BIOSYNTHESIS PROTEIN"/>
    <property type="match status" value="1"/>
</dbReference>
<reference evidence="9" key="1">
    <citation type="submission" date="2018-08" db="EMBL/GenBank/DDBJ databases">
        <authorList>
            <person name="Hornung B."/>
        </authorList>
    </citation>
    <scope>NUCLEOTIDE SEQUENCE [LARGE SCALE GENOMIC DNA]</scope>
</reference>
<evidence type="ECO:0000256" key="5">
    <source>
        <dbReference type="ARBA" id="ARBA00023136"/>
    </source>
</evidence>
<dbReference type="Proteomes" id="UP000263928">
    <property type="component" value="Unassembled WGS sequence"/>
</dbReference>
<evidence type="ECO:0000313" key="9">
    <source>
        <dbReference type="Proteomes" id="UP000263928"/>
    </source>
</evidence>